<evidence type="ECO:0000256" key="1">
    <source>
        <dbReference type="ARBA" id="ARBA00004123"/>
    </source>
</evidence>
<accession>A0A5J5DN03</accession>
<dbReference type="InterPro" id="IPR013558">
    <property type="entry name" value="CTNNB1-bd_N"/>
</dbReference>
<protein>
    <recommendedName>
        <fullName evidence="8">CTNNB1 binding N-teminal domain-containing protein</fullName>
    </recommendedName>
</protein>
<dbReference type="GO" id="GO:1990907">
    <property type="term" value="C:beta-catenin-TCF complex"/>
    <property type="evidence" value="ECO:0007669"/>
    <property type="project" value="TreeGrafter"/>
</dbReference>
<feature type="region of interest" description="Disordered" evidence="7">
    <location>
        <begin position="1"/>
        <end position="29"/>
    </location>
</feature>
<sequence>MEPPSSSAGALKSTSSHNPPAQGPDLNRGVCAWLERNSKMPADSGTSAECLPFPQSFDVTRSCCDNEPCAPPQGRSPLVLVESNKVPVVQPSHAVHPLTPLITYSDEHFAPGSHSGLHPQDINNKQGRDQANRSDHDSLYNKRGSWVASLSQTTSSYSSDSCRGAPQQFGQAPQPRAAGDFGNFSQMQKDVGPTIVMSRTLSLLLAFFSCGCQLKRRGIRQDVGDDEDDDEAGRF</sequence>
<dbReference type="Pfam" id="PF08347">
    <property type="entry name" value="CTNNB1_binding"/>
    <property type="match status" value="1"/>
</dbReference>
<reference evidence="9 10" key="1">
    <citation type="submission" date="2019-08" db="EMBL/GenBank/DDBJ databases">
        <title>A chromosome-level genome assembly, high-density linkage maps, and genome scans reveal the genomic architecture of hybrid incompatibilities underlying speciation via character displacement in darters (Percidae: Etheostominae).</title>
        <authorList>
            <person name="Moran R.L."/>
            <person name="Catchen J.M."/>
            <person name="Fuller R.C."/>
        </authorList>
    </citation>
    <scope>NUCLEOTIDE SEQUENCE [LARGE SCALE GENOMIC DNA]</scope>
    <source>
        <strain evidence="9">EspeVRDwgs_2016</strain>
        <tissue evidence="9">Muscle</tissue>
    </source>
</reference>
<evidence type="ECO:0000313" key="10">
    <source>
        <dbReference type="Proteomes" id="UP000327493"/>
    </source>
</evidence>
<evidence type="ECO:0000256" key="7">
    <source>
        <dbReference type="SAM" id="MobiDB-lite"/>
    </source>
</evidence>
<dbReference type="Proteomes" id="UP000327493">
    <property type="component" value="Chromosome 2"/>
</dbReference>
<keyword evidence="2" id="KW-0805">Transcription regulation</keyword>
<dbReference type="PANTHER" id="PTHR10373">
    <property type="entry name" value="TRANSCRIPTION FACTOR 7 FAMILY MEMBER"/>
    <property type="match status" value="1"/>
</dbReference>
<feature type="compositionally biased region" description="Low complexity" evidence="7">
    <location>
        <begin position="1"/>
        <end position="16"/>
    </location>
</feature>
<dbReference type="PANTHER" id="PTHR10373:SF11">
    <property type="entry name" value="LYMPHOID ENHANCER-BINDING FACTOR 1"/>
    <property type="match status" value="1"/>
</dbReference>
<organism evidence="9 10">
    <name type="scientific">Etheostoma spectabile</name>
    <name type="common">orangethroat darter</name>
    <dbReference type="NCBI Taxonomy" id="54343"/>
    <lineage>
        <taxon>Eukaryota</taxon>
        <taxon>Metazoa</taxon>
        <taxon>Chordata</taxon>
        <taxon>Craniata</taxon>
        <taxon>Vertebrata</taxon>
        <taxon>Euteleostomi</taxon>
        <taxon>Actinopterygii</taxon>
        <taxon>Neopterygii</taxon>
        <taxon>Teleostei</taxon>
        <taxon>Neoteleostei</taxon>
        <taxon>Acanthomorphata</taxon>
        <taxon>Eupercaria</taxon>
        <taxon>Perciformes</taxon>
        <taxon>Percoidei</taxon>
        <taxon>Percidae</taxon>
        <taxon>Etheostomatinae</taxon>
        <taxon>Etheostoma</taxon>
    </lineage>
</organism>
<feature type="region of interest" description="Disordered" evidence="7">
    <location>
        <begin position="157"/>
        <end position="179"/>
    </location>
</feature>
<keyword evidence="4" id="KW-0010">Activator</keyword>
<evidence type="ECO:0000313" key="9">
    <source>
        <dbReference type="EMBL" id="KAA8594715.1"/>
    </source>
</evidence>
<keyword evidence="10" id="KW-1185">Reference proteome</keyword>
<dbReference type="AlphaFoldDB" id="A0A5J5DN03"/>
<keyword evidence="3" id="KW-0238">DNA-binding</keyword>
<dbReference type="EMBL" id="VOFY01000002">
    <property type="protein sequence ID" value="KAA8594715.1"/>
    <property type="molecule type" value="Genomic_DNA"/>
</dbReference>
<feature type="domain" description="CTNNB1 binding N-teminal" evidence="8">
    <location>
        <begin position="75"/>
        <end position="141"/>
    </location>
</feature>
<keyword evidence="6" id="KW-0539">Nucleus</keyword>
<evidence type="ECO:0000256" key="4">
    <source>
        <dbReference type="ARBA" id="ARBA00023159"/>
    </source>
</evidence>
<dbReference type="GO" id="GO:0000981">
    <property type="term" value="F:DNA-binding transcription factor activity, RNA polymerase II-specific"/>
    <property type="evidence" value="ECO:0007669"/>
    <property type="project" value="TreeGrafter"/>
</dbReference>
<gene>
    <name evidence="9" type="ORF">FQN60_011850</name>
</gene>
<feature type="compositionally biased region" description="Basic and acidic residues" evidence="7">
    <location>
        <begin position="126"/>
        <end position="139"/>
    </location>
</feature>
<dbReference type="GO" id="GO:0000785">
    <property type="term" value="C:chromatin"/>
    <property type="evidence" value="ECO:0007669"/>
    <property type="project" value="TreeGrafter"/>
</dbReference>
<evidence type="ECO:0000256" key="5">
    <source>
        <dbReference type="ARBA" id="ARBA00023163"/>
    </source>
</evidence>
<dbReference type="GO" id="GO:0060070">
    <property type="term" value="P:canonical Wnt signaling pathway"/>
    <property type="evidence" value="ECO:0007669"/>
    <property type="project" value="TreeGrafter"/>
</dbReference>
<feature type="region of interest" description="Disordered" evidence="7">
    <location>
        <begin position="106"/>
        <end position="139"/>
    </location>
</feature>
<proteinExistence type="predicted"/>
<evidence type="ECO:0000256" key="2">
    <source>
        <dbReference type="ARBA" id="ARBA00023015"/>
    </source>
</evidence>
<dbReference type="InterPro" id="IPR024940">
    <property type="entry name" value="TCF/LEF"/>
</dbReference>
<keyword evidence="5" id="KW-0804">Transcription</keyword>
<name>A0A5J5DN03_9PERO</name>
<evidence type="ECO:0000256" key="6">
    <source>
        <dbReference type="ARBA" id="ARBA00023242"/>
    </source>
</evidence>
<dbReference type="GO" id="GO:0000978">
    <property type="term" value="F:RNA polymerase II cis-regulatory region sequence-specific DNA binding"/>
    <property type="evidence" value="ECO:0007669"/>
    <property type="project" value="TreeGrafter"/>
</dbReference>
<evidence type="ECO:0000256" key="3">
    <source>
        <dbReference type="ARBA" id="ARBA00023125"/>
    </source>
</evidence>
<comment type="caution">
    <text evidence="9">The sequence shown here is derived from an EMBL/GenBank/DDBJ whole genome shotgun (WGS) entry which is preliminary data.</text>
</comment>
<evidence type="ECO:0000259" key="8">
    <source>
        <dbReference type="Pfam" id="PF08347"/>
    </source>
</evidence>
<comment type="subcellular location">
    <subcellularLocation>
        <location evidence="1">Nucleus</location>
    </subcellularLocation>
</comment>